<comment type="caution">
    <text evidence="5">The sequence shown here is derived from an EMBL/GenBank/DDBJ whole genome shotgun (WGS) entry which is preliminary data.</text>
</comment>
<sequence length="506" mass="54462">MSAKVMSAAVIGLEASLVEVEADTGGGDMGVFSVVGLPDAAVSESRERVRRAIKNSGQEFPRVKVTVNLAPADLKKQGPSYDLPIALAIMFATGKITSDVDLQKTIFAGELALAGDIRPINGILPIAIQAQKIGMENMFVPAANAAEAKLVKNLQVFPAKHLREVINHLLGRERIAPEPDKDFDFSNPAILADMAHVKGQEHAKRAMEIAAAGGHNMLMSGPPGSGKTLLARTMPSILPNLTLPEALELTKIYSVAGELPAGTPLLTARPFRAPHHTASGAALVGGGVWPRPGEISLAHRGVLFLDEFPEFPRPVLENLRQPLEDGMINVSRAAGNLSFPAKFILIAAMNPCPCGYASDPDRHCLCSPGQISNYQKKISGPIIDRIDLHVEVPRISFDKLSSLQAAETSAMIKARIEKAREKQKERFGVGGLFTNSEMNSETVKKYCPLDDQTKDLLKSAVTSLHLSARAYFRVLKLARTIADLADADQIAYAHAAEALQYRPKSE</sequence>
<dbReference type="InterPro" id="IPR027417">
    <property type="entry name" value="P-loop_NTPase"/>
</dbReference>
<dbReference type="GO" id="GO:0005524">
    <property type="term" value="F:ATP binding"/>
    <property type="evidence" value="ECO:0007669"/>
    <property type="project" value="UniProtKB-KW"/>
</dbReference>
<dbReference type="InterPro" id="IPR001208">
    <property type="entry name" value="MCM_dom"/>
</dbReference>
<evidence type="ECO:0000313" key="5">
    <source>
        <dbReference type="EMBL" id="PIP33912.1"/>
    </source>
</evidence>
<dbReference type="Gene3D" id="3.30.230.10">
    <property type="match status" value="1"/>
</dbReference>
<dbReference type="Pfam" id="PF13335">
    <property type="entry name" value="Mg_chelatase_C"/>
    <property type="match status" value="1"/>
</dbReference>
<dbReference type="SUPFAM" id="SSF52540">
    <property type="entry name" value="P-loop containing nucleoside triphosphate hydrolases"/>
    <property type="match status" value="1"/>
</dbReference>
<evidence type="ECO:0000256" key="3">
    <source>
        <dbReference type="ARBA" id="ARBA00022840"/>
    </source>
</evidence>
<dbReference type="Pfam" id="PF01078">
    <property type="entry name" value="Mg_chelatase"/>
    <property type="match status" value="1"/>
</dbReference>
<dbReference type="SMART" id="SM00382">
    <property type="entry name" value="AAA"/>
    <property type="match status" value="1"/>
</dbReference>
<evidence type="ECO:0000256" key="2">
    <source>
        <dbReference type="ARBA" id="ARBA00022741"/>
    </source>
</evidence>
<organism evidence="5 6">
    <name type="scientific">Candidatus Falkowbacteria bacterium CG23_combo_of_CG06-09_8_20_14_all_49_15</name>
    <dbReference type="NCBI Taxonomy" id="1974572"/>
    <lineage>
        <taxon>Bacteria</taxon>
        <taxon>Candidatus Falkowiibacteriota</taxon>
    </lineage>
</organism>
<reference evidence="5 6" key="1">
    <citation type="submission" date="2017-09" db="EMBL/GenBank/DDBJ databases">
        <title>Depth-based differentiation of microbial function through sediment-hosted aquifers and enrichment of novel symbionts in the deep terrestrial subsurface.</title>
        <authorList>
            <person name="Probst A.J."/>
            <person name="Ladd B."/>
            <person name="Jarett J.K."/>
            <person name="Geller-Mcgrath D.E."/>
            <person name="Sieber C.M."/>
            <person name="Emerson J.B."/>
            <person name="Anantharaman K."/>
            <person name="Thomas B.C."/>
            <person name="Malmstrom R."/>
            <person name="Stieglmeier M."/>
            <person name="Klingl A."/>
            <person name="Woyke T."/>
            <person name="Ryan C.M."/>
            <person name="Banfield J.F."/>
        </authorList>
    </citation>
    <scope>NUCLEOTIDE SEQUENCE [LARGE SCALE GENOMIC DNA]</scope>
    <source>
        <strain evidence="5">CG23_combo_of_CG06-09_8_20_14_all_49_15</strain>
    </source>
</reference>
<dbReference type="InterPro" id="IPR025158">
    <property type="entry name" value="Mg_chelat-rel_C"/>
</dbReference>
<name>A0A2G9ZL86_9BACT</name>
<dbReference type="GO" id="GO:0003677">
    <property type="term" value="F:DNA binding"/>
    <property type="evidence" value="ECO:0007669"/>
    <property type="project" value="InterPro"/>
</dbReference>
<comment type="similarity">
    <text evidence="1">Belongs to the Mg-chelatase subunits D/I family. ComM subfamily.</text>
</comment>
<keyword evidence="3" id="KW-0067">ATP-binding</keyword>
<dbReference type="Proteomes" id="UP000230729">
    <property type="component" value="Unassembled WGS sequence"/>
</dbReference>
<dbReference type="Gene3D" id="3.40.50.300">
    <property type="entry name" value="P-loop containing nucleotide triphosphate hydrolases"/>
    <property type="match status" value="1"/>
</dbReference>
<dbReference type="PANTHER" id="PTHR32039">
    <property type="entry name" value="MAGNESIUM-CHELATASE SUBUNIT CHLI"/>
    <property type="match status" value="1"/>
</dbReference>
<dbReference type="InterPro" id="IPR000523">
    <property type="entry name" value="Mg_chelatse_chII-like_cat_dom"/>
</dbReference>
<dbReference type="EMBL" id="PCSD01000038">
    <property type="protein sequence ID" value="PIP33912.1"/>
    <property type="molecule type" value="Genomic_DNA"/>
</dbReference>
<dbReference type="InterPro" id="IPR020568">
    <property type="entry name" value="Ribosomal_Su5_D2-typ_SF"/>
</dbReference>
<dbReference type="CDD" id="cd00009">
    <property type="entry name" value="AAA"/>
    <property type="match status" value="1"/>
</dbReference>
<keyword evidence="2" id="KW-0547">Nucleotide-binding</keyword>
<proteinExistence type="inferred from homology"/>
<dbReference type="Pfam" id="PF13541">
    <property type="entry name" value="ChlI"/>
    <property type="match status" value="1"/>
</dbReference>
<protein>
    <submittedName>
        <fullName evidence="5">Magnesium chelatase</fullName>
    </submittedName>
</protein>
<evidence type="ECO:0000313" key="6">
    <source>
        <dbReference type="Proteomes" id="UP000230729"/>
    </source>
</evidence>
<evidence type="ECO:0000256" key="1">
    <source>
        <dbReference type="ARBA" id="ARBA00006354"/>
    </source>
</evidence>
<dbReference type="InterPro" id="IPR003593">
    <property type="entry name" value="AAA+_ATPase"/>
</dbReference>
<gene>
    <name evidence="5" type="ORF">COX22_01855</name>
</gene>
<dbReference type="InterPro" id="IPR045006">
    <property type="entry name" value="CHLI-like"/>
</dbReference>
<dbReference type="PANTHER" id="PTHR32039:SF7">
    <property type="entry name" value="COMPETENCE PROTEIN COMM"/>
    <property type="match status" value="1"/>
</dbReference>
<accession>A0A2G9ZL86</accession>
<evidence type="ECO:0000259" key="4">
    <source>
        <dbReference type="SMART" id="SM00382"/>
    </source>
</evidence>
<dbReference type="InterPro" id="IPR004482">
    <property type="entry name" value="Mg_chelat-rel"/>
</dbReference>
<feature type="domain" description="AAA+ ATPase" evidence="4">
    <location>
        <begin position="213"/>
        <end position="396"/>
    </location>
</feature>
<dbReference type="AlphaFoldDB" id="A0A2G9ZL86"/>
<dbReference type="SUPFAM" id="SSF54211">
    <property type="entry name" value="Ribosomal protein S5 domain 2-like"/>
    <property type="match status" value="1"/>
</dbReference>
<dbReference type="PRINTS" id="PR01657">
    <property type="entry name" value="MCMFAMILY"/>
</dbReference>
<dbReference type="InterPro" id="IPR014721">
    <property type="entry name" value="Ribsml_uS5_D2-typ_fold_subgr"/>
</dbReference>
<dbReference type="NCBIfam" id="TIGR00368">
    <property type="entry name" value="YifB family Mg chelatase-like AAA ATPase"/>
    <property type="match status" value="1"/>
</dbReference>